<evidence type="ECO:0000256" key="1">
    <source>
        <dbReference type="SAM" id="Phobius"/>
    </source>
</evidence>
<evidence type="ECO:0008006" key="4">
    <source>
        <dbReference type="Google" id="ProtNLM"/>
    </source>
</evidence>
<keyword evidence="1" id="KW-0812">Transmembrane</keyword>
<keyword evidence="1" id="KW-1133">Transmembrane helix</keyword>
<feature type="transmembrane region" description="Helical" evidence="1">
    <location>
        <begin position="12"/>
        <end position="39"/>
    </location>
</feature>
<keyword evidence="1" id="KW-0472">Membrane</keyword>
<evidence type="ECO:0000313" key="3">
    <source>
        <dbReference type="Proteomes" id="UP000027088"/>
    </source>
</evidence>
<dbReference type="KEGG" id="mcr:MCFN_01795"/>
<reference evidence="2 3" key="1">
    <citation type="journal article" date="2014" name="Genome Announc.">
        <title>Complete Genome Sequence of the Bovine Mastitis Pathogen Mycoplasma californicum Strain ST-6T (ATCC 33461T).</title>
        <authorList>
            <person name="Calcutt M.J."/>
            <person name="Foecking M.F."/>
            <person name="Fox L.K."/>
        </authorList>
    </citation>
    <scope>NUCLEOTIDE SEQUENCE [LARGE SCALE GENOMIC DNA]</scope>
    <source>
        <strain evidence="2 3">ST-6</strain>
    </source>
</reference>
<protein>
    <recommendedName>
        <fullName evidence="4">DUF3899 domain-containing protein</fullName>
    </recommendedName>
</protein>
<dbReference type="EMBL" id="CP007521">
    <property type="protein sequence ID" value="AIA29500.1"/>
    <property type="molecule type" value="Genomic_DNA"/>
</dbReference>
<keyword evidence="3" id="KW-1185">Reference proteome</keyword>
<dbReference type="Proteomes" id="UP000027088">
    <property type="component" value="Chromosome"/>
</dbReference>
<sequence length="156" mass="18088">MNQYFRSGLRKLRLIHLFIVVVIGLIFWAAIISILVLNYKKTFKTAFSDSGFVAGFFWIAYGIVFISARLGLGSSWRSMSSSRRDAKIRREMDKIRNKNLLSDDDKISLKIMQQNLDRNLARDEVIEQERRNQLIYFILIGLGLIQIIIAVILAYI</sequence>
<name>A0A059XR22_9BACT</name>
<dbReference type="RefSeq" id="WP_038561669.1">
    <property type="nucleotide sequence ID" value="NZ_CP007521.1"/>
</dbReference>
<evidence type="ECO:0000313" key="2">
    <source>
        <dbReference type="EMBL" id="AIA29500.1"/>
    </source>
</evidence>
<gene>
    <name evidence="2" type="ORF">MCFN_01795</name>
</gene>
<feature type="transmembrane region" description="Helical" evidence="1">
    <location>
        <begin position="134"/>
        <end position="155"/>
    </location>
</feature>
<organism evidence="2 3">
    <name type="scientific">Mycoplasmopsis californica</name>
    <dbReference type="NCBI Taxonomy" id="2113"/>
    <lineage>
        <taxon>Bacteria</taxon>
        <taxon>Bacillati</taxon>
        <taxon>Mycoplasmatota</taxon>
        <taxon>Mycoplasmoidales</taxon>
        <taxon>Metamycoplasmataceae</taxon>
        <taxon>Mycoplasmopsis</taxon>
    </lineage>
</organism>
<dbReference type="AlphaFoldDB" id="A0A059XR22"/>
<feature type="transmembrane region" description="Helical" evidence="1">
    <location>
        <begin position="51"/>
        <end position="72"/>
    </location>
</feature>
<proteinExistence type="predicted"/>
<dbReference type="eggNOG" id="ENOG5032EV6">
    <property type="taxonomic scope" value="Bacteria"/>
</dbReference>
<accession>A0A059XR22</accession>